<accession>A0A2P5T0C9</accession>
<keyword evidence="4 8" id="KW-0479">Metal-binding</keyword>
<dbReference type="PANTHER" id="PTHR46986">
    <property type="entry name" value="ENDORIBONUCLEASE YBEY, CHLOROPLASTIC"/>
    <property type="match status" value="1"/>
</dbReference>
<keyword evidence="5 8" id="KW-0255">Endonuclease</keyword>
<dbReference type="OrthoDB" id="9807740at2"/>
<organism evidence="9 10">
    <name type="scientific">Candidatus Pantoea edessiphila</name>
    <dbReference type="NCBI Taxonomy" id="2044610"/>
    <lineage>
        <taxon>Bacteria</taxon>
        <taxon>Pseudomonadati</taxon>
        <taxon>Pseudomonadota</taxon>
        <taxon>Gammaproteobacteria</taxon>
        <taxon>Enterobacterales</taxon>
        <taxon>Erwiniaceae</taxon>
        <taxon>Pantoea</taxon>
    </lineage>
</organism>
<evidence type="ECO:0000256" key="8">
    <source>
        <dbReference type="HAMAP-Rule" id="MF_00009"/>
    </source>
</evidence>
<dbReference type="GO" id="GO:0008270">
    <property type="term" value="F:zinc ion binding"/>
    <property type="evidence" value="ECO:0007669"/>
    <property type="project" value="UniProtKB-UniRule"/>
</dbReference>
<dbReference type="RefSeq" id="WP_136130658.1">
    <property type="nucleotide sequence ID" value="NZ_PDKT01000001.1"/>
</dbReference>
<feature type="binding site" evidence="8">
    <location>
        <position position="118"/>
    </location>
    <ligand>
        <name>Zn(2+)</name>
        <dbReference type="ChEBI" id="CHEBI:29105"/>
        <note>catalytic</note>
    </ligand>
</feature>
<dbReference type="GO" id="GO:0005737">
    <property type="term" value="C:cytoplasm"/>
    <property type="evidence" value="ECO:0007669"/>
    <property type="project" value="UniProtKB-SubCell"/>
</dbReference>
<evidence type="ECO:0000256" key="2">
    <source>
        <dbReference type="ARBA" id="ARBA00022517"/>
    </source>
</evidence>
<dbReference type="HAMAP" id="MF_00009">
    <property type="entry name" value="Endoribonucl_YbeY"/>
    <property type="match status" value="1"/>
</dbReference>
<dbReference type="SUPFAM" id="SSF55486">
    <property type="entry name" value="Metalloproteases ('zincins'), catalytic domain"/>
    <property type="match status" value="1"/>
</dbReference>
<dbReference type="NCBIfam" id="TIGR00043">
    <property type="entry name" value="rRNA maturation RNase YbeY"/>
    <property type="match status" value="1"/>
</dbReference>
<evidence type="ECO:0000256" key="6">
    <source>
        <dbReference type="ARBA" id="ARBA00022801"/>
    </source>
</evidence>
<evidence type="ECO:0000256" key="7">
    <source>
        <dbReference type="ARBA" id="ARBA00022833"/>
    </source>
</evidence>
<dbReference type="EMBL" id="PDKT01000001">
    <property type="protein sequence ID" value="PPI88048.1"/>
    <property type="molecule type" value="Genomic_DNA"/>
</dbReference>
<protein>
    <recommendedName>
        <fullName evidence="8">Endoribonuclease YbeY</fullName>
        <ecNumber evidence="8">3.1.-.-</ecNumber>
    </recommendedName>
</protein>
<dbReference type="EC" id="3.1.-.-" evidence="8"/>
<evidence type="ECO:0000313" key="9">
    <source>
        <dbReference type="EMBL" id="PPI88048.1"/>
    </source>
</evidence>
<feature type="binding site" evidence="8">
    <location>
        <position position="114"/>
    </location>
    <ligand>
        <name>Zn(2+)</name>
        <dbReference type="ChEBI" id="CHEBI:29105"/>
        <note>catalytic</note>
    </ligand>
</feature>
<reference evidence="9 10" key="1">
    <citation type="journal article" date="2018" name="Genome Biol. Evol.">
        <title>Cladogenesis and Genomic Streamlining in Extracellular Endosymbionts of Tropical Stink Bugs.</title>
        <authorList>
            <person name="Otero-Bravo A."/>
            <person name="Goffredi S."/>
            <person name="Sabree Z.L."/>
        </authorList>
    </citation>
    <scope>NUCLEOTIDE SEQUENCE [LARGE SCALE GENOMIC DNA]</scope>
    <source>
        <strain evidence="9 10">SoEE</strain>
    </source>
</reference>
<comment type="cofactor">
    <cofactor evidence="8">
        <name>Zn(2+)</name>
        <dbReference type="ChEBI" id="CHEBI:29105"/>
    </cofactor>
    <text evidence="8">Binds 1 zinc ion.</text>
</comment>
<evidence type="ECO:0000256" key="1">
    <source>
        <dbReference type="ARBA" id="ARBA00010875"/>
    </source>
</evidence>
<feature type="binding site" evidence="8">
    <location>
        <position position="124"/>
    </location>
    <ligand>
        <name>Zn(2+)</name>
        <dbReference type="ChEBI" id="CHEBI:29105"/>
        <note>catalytic</note>
    </ligand>
</feature>
<name>A0A2P5T0C9_9GAMM</name>
<dbReference type="InterPro" id="IPR020549">
    <property type="entry name" value="YbeY_CS"/>
</dbReference>
<dbReference type="PANTHER" id="PTHR46986:SF1">
    <property type="entry name" value="ENDORIBONUCLEASE YBEY, CHLOROPLASTIC"/>
    <property type="match status" value="1"/>
</dbReference>
<proteinExistence type="inferred from homology"/>
<dbReference type="Gene3D" id="3.40.390.30">
    <property type="entry name" value="Metalloproteases ('zincins'), catalytic domain"/>
    <property type="match status" value="1"/>
</dbReference>
<evidence type="ECO:0000256" key="5">
    <source>
        <dbReference type="ARBA" id="ARBA00022759"/>
    </source>
</evidence>
<evidence type="ECO:0000313" key="10">
    <source>
        <dbReference type="Proteomes" id="UP000296153"/>
    </source>
</evidence>
<sequence length="152" mass="17718">MKDNIVDLQIACKHNTDIPNLSTFQKWIKTIFIYFGIKHQVTIRLVNNNESCRLNLKYRGKDYPTNILSFPFERPPWIKSYLLGDLVICFPVITKEAIEQKKSIEFHLAHIVVHGILHLLGYSHNNINKANTMESIEIEIMSLIGYPNPYVY</sequence>
<dbReference type="InterPro" id="IPR023091">
    <property type="entry name" value="MetalPrtase_cat_dom_sf_prd"/>
</dbReference>
<dbReference type="GO" id="GO:0006364">
    <property type="term" value="P:rRNA processing"/>
    <property type="evidence" value="ECO:0007669"/>
    <property type="project" value="UniProtKB-UniRule"/>
</dbReference>
<evidence type="ECO:0000256" key="4">
    <source>
        <dbReference type="ARBA" id="ARBA00022723"/>
    </source>
</evidence>
<keyword evidence="8" id="KW-0698">rRNA processing</keyword>
<dbReference type="PROSITE" id="PS01306">
    <property type="entry name" value="UPF0054"/>
    <property type="match status" value="1"/>
</dbReference>
<dbReference type="InterPro" id="IPR002036">
    <property type="entry name" value="YbeY"/>
</dbReference>
<dbReference type="AlphaFoldDB" id="A0A2P5T0C9"/>
<evidence type="ECO:0000256" key="3">
    <source>
        <dbReference type="ARBA" id="ARBA00022722"/>
    </source>
</evidence>
<keyword evidence="6 8" id="KW-0378">Hydrolase</keyword>
<comment type="caution">
    <text evidence="9">The sequence shown here is derived from an EMBL/GenBank/DDBJ whole genome shotgun (WGS) entry which is preliminary data.</text>
</comment>
<keyword evidence="8" id="KW-0963">Cytoplasm</keyword>
<comment type="function">
    <text evidence="8">Single strand-specific metallo-endoribonuclease involved in late-stage 70S ribosome quality control and in maturation of the 3' terminus of the 16S rRNA.</text>
</comment>
<dbReference type="GO" id="GO:0004222">
    <property type="term" value="F:metalloendopeptidase activity"/>
    <property type="evidence" value="ECO:0007669"/>
    <property type="project" value="InterPro"/>
</dbReference>
<keyword evidence="2 8" id="KW-0690">Ribosome biogenesis</keyword>
<keyword evidence="3 8" id="KW-0540">Nuclease</keyword>
<dbReference type="Proteomes" id="UP000296153">
    <property type="component" value="Unassembled WGS sequence"/>
</dbReference>
<dbReference type="GO" id="GO:0004521">
    <property type="term" value="F:RNA endonuclease activity"/>
    <property type="evidence" value="ECO:0007669"/>
    <property type="project" value="UniProtKB-UniRule"/>
</dbReference>
<keyword evidence="7 8" id="KW-0862">Zinc</keyword>
<gene>
    <name evidence="8" type="primary">ybeY</name>
    <name evidence="9" type="ORF">CRV12_00160</name>
</gene>
<comment type="similarity">
    <text evidence="1 8">Belongs to the endoribonuclease YbeY family.</text>
</comment>
<dbReference type="Pfam" id="PF02130">
    <property type="entry name" value="YbeY"/>
    <property type="match status" value="1"/>
</dbReference>
<comment type="subcellular location">
    <subcellularLocation>
        <location evidence="8">Cytoplasm</location>
    </subcellularLocation>
</comment>